<gene>
    <name evidence="1" type="ORF">ACFO9E_09930</name>
</gene>
<sequence>MSERGLAHDGTIAREGVLDRVPAAFTPVVEAARTRITETFDSARLHSAYIYGSIPRGTATPGVSDLDLQLALHHEPTEADRADARAIEAALDRAFPQIDGVGILLTSTRALLSDLERHDAGFFIACLCTPLLGADLAERLPRYRPTALLARETNGDLALALQRWHTRAAEAATDADRRTLCRVVARRIVRTGFTLIMPRWGGWTSDLNESAELFGRYYPERVDQMRIASATGSTPSADTAVLSMLIDDLGPWLAAEYTVVHGEKAPRP</sequence>
<dbReference type="InterPro" id="IPR043519">
    <property type="entry name" value="NT_sf"/>
</dbReference>
<reference evidence="2" key="1">
    <citation type="journal article" date="2019" name="Int. J. Syst. Evol. Microbiol.">
        <title>The Global Catalogue of Microorganisms (GCM) 10K type strain sequencing project: providing services to taxonomists for standard genome sequencing and annotation.</title>
        <authorList>
            <consortium name="The Broad Institute Genomics Platform"/>
            <consortium name="The Broad Institute Genome Sequencing Center for Infectious Disease"/>
            <person name="Wu L."/>
            <person name="Ma J."/>
        </authorList>
    </citation>
    <scope>NUCLEOTIDE SEQUENCE [LARGE SCALE GENOMIC DNA]</scope>
    <source>
        <strain evidence="2">CGMCC 4.7139</strain>
    </source>
</reference>
<dbReference type="RefSeq" id="WP_381193373.1">
    <property type="nucleotide sequence ID" value="NZ_JBHSFE010000008.1"/>
</dbReference>
<protein>
    <submittedName>
        <fullName evidence="1">Nucleotidyltransferase</fullName>
    </submittedName>
</protein>
<proteinExistence type="predicted"/>
<evidence type="ECO:0000313" key="1">
    <source>
        <dbReference type="EMBL" id="MFC4608136.1"/>
    </source>
</evidence>
<dbReference type="SUPFAM" id="SSF81301">
    <property type="entry name" value="Nucleotidyltransferase"/>
    <property type="match status" value="1"/>
</dbReference>
<dbReference type="CDD" id="cd05403">
    <property type="entry name" value="NT_KNTase_like"/>
    <property type="match status" value="1"/>
</dbReference>
<organism evidence="1 2">
    <name type="scientific">Streptomyces maoxianensis</name>
    <dbReference type="NCBI Taxonomy" id="1459942"/>
    <lineage>
        <taxon>Bacteria</taxon>
        <taxon>Bacillati</taxon>
        <taxon>Actinomycetota</taxon>
        <taxon>Actinomycetes</taxon>
        <taxon>Kitasatosporales</taxon>
        <taxon>Streptomycetaceae</taxon>
        <taxon>Streptomyces</taxon>
    </lineage>
</organism>
<dbReference type="Proteomes" id="UP001595993">
    <property type="component" value="Unassembled WGS sequence"/>
</dbReference>
<evidence type="ECO:0000313" key="2">
    <source>
        <dbReference type="Proteomes" id="UP001595993"/>
    </source>
</evidence>
<name>A0ABV9G1C8_9ACTN</name>
<accession>A0ABV9G1C8</accession>
<comment type="caution">
    <text evidence="1">The sequence shown here is derived from an EMBL/GenBank/DDBJ whole genome shotgun (WGS) entry which is preliminary data.</text>
</comment>
<dbReference type="Gene3D" id="3.30.460.10">
    <property type="entry name" value="Beta Polymerase, domain 2"/>
    <property type="match status" value="1"/>
</dbReference>
<keyword evidence="2" id="KW-1185">Reference proteome</keyword>
<dbReference type="EMBL" id="JBHSFE010000008">
    <property type="protein sequence ID" value="MFC4608136.1"/>
    <property type="molecule type" value="Genomic_DNA"/>
</dbReference>